<reference evidence="2" key="1">
    <citation type="submission" date="2016-02" db="EMBL/GenBank/DDBJ databases">
        <authorList>
            <person name="Rodrigo-Torres Lidia"/>
            <person name="Arahal R.David."/>
        </authorList>
    </citation>
    <scope>NUCLEOTIDE SEQUENCE [LARGE SCALE GENOMIC DNA]</scope>
    <source>
        <strain evidence="2">CECT 8713</strain>
    </source>
</reference>
<dbReference type="SUPFAM" id="SSF56281">
    <property type="entry name" value="Metallo-hydrolase/oxidoreductase"/>
    <property type="match status" value="1"/>
</dbReference>
<evidence type="ECO:0000313" key="1">
    <source>
        <dbReference type="EMBL" id="CZF81093.1"/>
    </source>
</evidence>
<dbReference type="RefSeq" id="WP_062707940.1">
    <property type="nucleotide sequence ID" value="NZ_CAWRCI010000012.1"/>
</dbReference>
<dbReference type="AlphaFoldDB" id="A0A128F2S0"/>
<gene>
    <name evidence="1" type="ORF">GMA8713_01709</name>
</gene>
<dbReference type="PANTHER" id="PTHR33835:SF1">
    <property type="entry name" value="METALLO-BETA-LACTAMASE DOMAIN-CONTAINING PROTEIN"/>
    <property type="match status" value="1"/>
</dbReference>
<sequence length="230" mass="26583">MIEWHANIMWHHTEPYRRFGVNIGQRMTVFRLNDDSLLVHNPAILSPQLQEQLKRIGKISCITTANLNLHQNLSDWWLTYPEARFFAAPGLYNKRTDLGFDGILNSTTSTLWRNQLYQTVLRGNDACEEVIFCDPKSRTLVLGESLLLLNDGSMYRQMIGRLLGCHKDARVPLPYQIQIKESKLLRQSLQEILTWPFDHILPVHGDPIVFNGKEKLAAAYLWAFHGDRIS</sequence>
<proteinExistence type="predicted"/>
<dbReference type="PANTHER" id="PTHR33835">
    <property type="entry name" value="YALI0C07656P"/>
    <property type="match status" value="1"/>
</dbReference>
<dbReference type="Proteomes" id="UP000073601">
    <property type="component" value="Unassembled WGS sequence"/>
</dbReference>
<dbReference type="InterPro" id="IPR036866">
    <property type="entry name" value="RibonucZ/Hydroxyglut_hydro"/>
</dbReference>
<name>A0A128F2S0_9GAMM</name>
<dbReference type="InterPro" id="IPR025638">
    <property type="entry name" value="DUF4336"/>
</dbReference>
<organism evidence="1 2">
    <name type="scientific">Grimontia marina</name>
    <dbReference type="NCBI Taxonomy" id="646534"/>
    <lineage>
        <taxon>Bacteria</taxon>
        <taxon>Pseudomonadati</taxon>
        <taxon>Pseudomonadota</taxon>
        <taxon>Gammaproteobacteria</taxon>
        <taxon>Vibrionales</taxon>
        <taxon>Vibrionaceae</taxon>
        <taxon>Grimontia</taxon>
    </lineage>
</organism>
<accession>A0A128F2S0</accession>
<dbReference type="OrthoDB" id="450111at2"/>
<evidence type="ECO:0000313" key="2">
    <source>
        <dbReference type="Proteomes" id="UP000073601"/>
    </source>
</evidence>
<keyword evidence="2" id="KW-1185">Reference proteome</keyword>
<evidence type="ECO:0008006" key="3">
    <source>
        <dbReference type="Google" id="ProtNLM"/>
    </source>
</evidence>
<dbReference type="EMBL" id="FIZY01000012">
    <property type="protein sequence ID" value="CZF81093.1"/>
    <property type="molecule type" value="Genomic_DNA"/>
</dbReference>
<protein>
    <recommendedName>
        <fullName evidence="3">Methanol oxidase</fullName>
    </recommendedName>
</protein>